<dbReference type="Proteomes" id="UP001208570">
    <property type="component" value="Unassembled WGS sequence"/>
</dbReference>
<accession>A0AAD9NBC0</accession>
<gene>
    <name evidence="1" type="ORF">LSH36_100g03007</name>
</gene>
<proteinExistence type="predicted"/>
<dbReference type="AlphaFoldDB" id="A0AAD9NBC0"/>
<name>A0AAD9NBC0_9ANNE</name>
<organism evidence="1 2">
    <name type="scientific">Paralvinella palmiformis</name>
    <dbReference type="NCBI Taxonomy" id="53620"/>
    <lineage>
        <taxon>Eukaryota</taxon>
        <taxon>Metazoa</taxon>
        <taxon>Spiralia</taxon>
        <taxon>Lophotrochozoa</taxon>
        <taxon>Annelida</taxon>
        <taxon>Polychaeta</taxon>
        <taxon>Sedentaria</taxon>
        <taxon>Canalipalpata</taxon>
        <taxon>Terebellida</taxon>
        <taxon>Terebelliformia</taxon>
        <taxon>Alvinellidae</taxon>
        <taxon>Paralvinella</taxon>
    </lineage>
</organism>
<evidence type="ECO:0000313" key="1">
    <source>
        <dbReference type="EMBL" id="KAK2162323.1"/>
    </source>
</evidence>
<feature type="non-terminal residue" evidence="1">
    <location>
        <position position="153"/>
    </location>
</feature>
<keyword evidence="2" id="KW-1185">Reference proteome</keyword>
<evidence type="ECO:0000313" key="2">
    <source>
        <dbReference type="Proteomes" id="UP001208570"/>
    </source>
</evidence>
<comment type="caution">
    <text evidence="1">The sequence shown here is derived from an EMBL/GenBank/DDBJ whole genome shotgun (WGS) entry which is preliminary data.</text>
</comment>
<protein>
    <submittedName>
        <fullName evidence="1">Uncharacterized protein</fullName>
    </submittedName>
</protein>
<dbReference type="EMBL" id="JAODUP010000100">
    <property type="protein sequence ID" value="KAK2162323.1"/>
    <property type="molecule type" value="Genomic_DNA"/>
</dbReference>
<reference evidence="1" key="1">
    <citation type="journal article" date="2023" name="Mol. Biol. Evol.">
        <title>Third-Generation Sequencing Reveals the Adaptive Role of the Epigenome in Three Deep-Sea Polychaetes.</title>
        <authorList>
            <person name="Perez M."/>
            <person name="Aroh O."/>
            <person name="Sun Y."/>
            <person name="Lan Y."/>
            <person name="Juniper S.K."/>
            <person name="Young C.R."/>
            <person name="Angers B."/>
            <person name="Qian P.Y."/>
        </authorList>
    </citation>
    <scope>NUCLEOTIDE SEQUENCE</scope>
    <source>
        <strain evidence="1">P08H-3</strain>
    </source>
</reference>
<sequence length="153" mass="17648">NTICTIFVPLAYSVKADNDEDDERLREKVNQERSTENELNVARSIITKRHAKSPYSCQYRDAFVFQNGECIKVPKHRCPIYKNKFYSREHCKLACIQSHPALGRCSSPPTVLDCRKFYCKSDSGQCKKCPTRFAIMMNDVGYDSKSQCREQCS</sequence>